<dbReference type="PROSITE" id="PS51109">
    <property type="entry name" value="G5"/>
    <property type="match status" value="1"/>
</dbReference>
<evidence type="ECO:0000259" key="2">
    <source>
        <dbReference type="PROSITE" id="PS51109"/>
    </source>
</evidence>
<dbReference type="InterPro" id="IPR007391">
    <property type="entry name" value="Vancomycin_resist_VanW"/>
</dbReference>
<dbReference type="EMBL" id="CP014673">
    <property type="protein sequence ID" value="ANX01215.1"/>
    <property type="molecule type" value="Genomic_DNA"/>
</dbReference>
<dbReference type="Proteomes" id="UP000092931">
    <property type="component" value="Chromosome"/>
</dbReference>
<evidence type="ECO:0000313" key="3">
    <source>
        <dbReference type="EMBL" id="ANX01215.1"/>
    </source>
</evidence>
<dbReference type="Gene3D" id="2.20.230.10">
    <property type="entry name" value="Resuscitation-promoting factor rpfb"/>
    <property type="match status" value="1"/>
</dbReference>
<name>A0A1B1YKB7_THEST</name>
<evidence type="ECO:0000256" key="1">
    <source>
        <dbReference type="ARBA" id="ARBA00022729"/>
    </source>
</evidence>
<keyword evidence="1" id="KW-0732">Signal</keyword>
<dbReference type="SMART" id="SM01208">
    <property type="entry name" value="G5"/>
    <property type="match status" value="1"/>
</dbReference>
<dbReference type="PANTHER" id="PTHR35788">
    <property type="entry name" value="EXPORTED PROTEIN-RELATED"/>
    <property type="match status" value="1"/>
</dbReference>
<feature type="domain" description="G5" evidence="2">
    <location>
        <begin position="367"/>
        <end position="449"/>
    </location>
</feature>
<dbReference type="InterPro" id="IPR022029">
    <property type="entry name" value="YoaR-like_PG-bd"/>
</dbReference>
<dbReference type="InterPro" id="IPR011098">
    <property type="entry name" value="G5_dom"/>
</dbReference>
<protein>
    <recommendedName>
        <fullName evidence="2">G5 domain-containing protein</fullName>
    </recommendedName>
</protein>
<dbReference type="Pfam" id="PF04294">
    <property type="entry name" value="VanW"/>
    <property type="match status" value="1"/>
</dbReference>
<accession>A0A1B1YKB7</accession>
<dbReference type="Pfam" id="PF12229">
    <property type="entry name" value="PG_binding_4"/>
    <property type="match status" value="1"/>
</dbReference>
<sequence>MVKRAVKILILPLFLLFLFFLSCFLYIRHILNLTTIYPNIYIDGIYVGGLTREEAIALLDGNLDRTYQSEYLTLTISERRYKFYFEDIDYVPDYEKAVAVAFETGRRGNVAERLKEIWKTRKKALFITPPMYYNAEKVLKILDGIQKETYTEPQNAKINIFNGKVDLLPHKTGFSINIDESLKRIDNSLTNRVWEDVELCFEETLPSITTEMVENITYKLGEFETVFNPGNEARAHNIITACSKINQKLLLPGEEFSLDKALGDRTEKNGYRIAKVIVNNEYVDGLGGGICQVASTMYNSVLLSGLEVLERRNHSIPPSYIEMGRDATISHGYIDFRFRNNTDYAILIEAKTAGNRVIITIWGREPEVKTTARIRTRIVEVIEPEGIEEETDSSLKAGETRIVREAKPGYKVEVYRDFLDTSGTVVKTEKISVDTYLPQKKKVKKGIKR</sequence>
<dbReference type="InterPro" id="IPR052913">
    <property type="entry name" value="Glycopeptide_resist_protein"/>
</dbReference>
<dbReference type="AlphaFoldDB" id="A0A1B1YKB7"/>
<dbReference type="Pfam" id="PF07501">
    <property type="entry name" value="G5"/>
    <property type="match status" value="1"/>
</dbReference>
<proteinExistence type="predicted"/>
<dbReference type="PROSITE" id="PS51257">
    <property type="entry name" value="PROKAR_LIPOPROTEIN"/>
    <property type="match status" value="1"/>
</dbReference>
<evidence type="ECO:0000313" key="4">
    <source>
        <dbReference type="Proteomes" id="UP000092931"/>
    </source>
</evidence>
<organism evidence="3 4">
    <name type="scientific">Thermoclostridium stercorarium subsp. leptospartum DSM 9219</name>
    <dbReference type="NCBI Taxonomy" id="1346611"/>
    <lineage>
        <taxon>Bacteria</taxon>
        <taxon>Bacillati</taxon>
        <taxon>Bacillota</taxon>
        <taxon>Clostridia</taxon>
        <taxon>Eubacteriales</taxon>
        <taxon>Oscillospiraceae</taxon>
        <taxon>Thermoclostridium</taxon>
    </lineage>
</organism>
<gene>
    <name evidence="3" type="ORF">CSTERLE_06350</name>
</gene>
<dbReference type="PANTHER" id="PTHR35788:SF1">
    <property type="entry name" value="EXPORTED PROTEIN"/>
    <property type="match status" value="1"/>
</dbReference>
<reference evidence="3 4" key="1">
    <citation type="submission" date="2016-02" db="EMBL/GenBank/DDBJ databases">
        <title>Comparison of Clostridium stercorarium subspecies using comparative genomics and transcriptomics.</title>
        <authorList>
            <person name="Schellenberg J."/>
            <person name="Thallinger G."/>
            <person name="Levin D.B."/>
            <person name="Zhang X."/>
            <person name="Alvare G."/>
            <person name="Fristensky B."/>
            <person name="Sparling R."/>
        </authorList>
    </citation>
    <scope>NUCLEOTIDE SEQUENCE [LARGE SCALE GENOMIC DNA]</scope>
    <source>
        <strain evidence="3 4">DSM 9219</strain>
    </source>
</reference>